<dbReference type="Pfam" id="PF01425">
    <property type="entry name" value="Amidase"/>
    <property type="match status" value="1"/>
</dbReference>
<organism evidence="2 3">
    <name type="scientific">Pontimicrobium aquaticum</name>
    <dbReference type="NCBI Taxonomy" id="2565367"/>
    <lineage>
        <taxon>Bacteria</taxon>
        <taxon>Pseudomonadati</taxon>
        <taxon>Bacteroidota</taxon>
        <taxon>Flavobacteriia</taxon>
        <taxon>Flavobacteriales</taxon>
        <taxon>Flavobacteriaceae</taxon>
        <taxon>Pontimicrobium</taxon>
    </lineage>
</organism>
<sequence length="513" mass="56099">MFKKFAPVLILSVVCLFGCKDTTTQPQPIALEELTIANIHEAYKNGTYTSEALIRAYLEAIDSLNANINAITTINQNAIAQAQALDEEYKKTKVLRPLHGIPMIVKDNINTIGLPTTAGALALKDFIPEDDAFIIKQLKDAGAIILAKSNMAEWAFSAMHTKSSTGGTTRNPYNLDYVPAGSSGGTAAAIASNIGVIGLGTDTGNSIRGPSSHCALVGFRTTLGLISREGIAPLFLRNDVVGPMCRTVEDATRVMEVMAGYDIDDPITKNSQGQIPDNYTQFLDENGLKGARIGVLRELSDNNIDSDIEALFNTALTDLSALGATVIDPVVIPDFKSLSQDQWCAKFREDIEAYLARYVKRDTMKTLEDIIRVGTTAEFSSKRLSQYTTASGRWGNSGAECLDAYHDQRRIAFREAIEQVMDSLELDAIVYPTWNYKPARIDRFEEDYKGDNNQIIAPHTGQPAFTVPMGVSPGNLPVGLQFLGRMFDEPTLITLAYAYEQGTKHRTTPAKTY</sequence>
<dbReference type="SUPFAM" id="SSF75304">
    <property type="entry name" value="Amidase signature (AS) enzymes"/>
    <property type="match status" value="1"/>
</dbReference>
<comment type="caution">
    <text evidence="2">The sequence shown here is derived from an EMBL/GenBank/DDBJ whole genome shotgun (WGS) entry which is preliminary data.</text>
</comment>
<evidence type="ECO:0000259" key="1">
    <source>
        <dbReference type="Pfam" id="PF01425"/>
    </source>
</evidence>
<reference evidence="2 3" key="1">
    <citation type="submission" date="2019-04" db="EMBL/GenBank/DDBJ databases">
        <title>Lacinutrix sp. nov., isolated from marine water.</title>
        <authorList>
            <person name="Kim W."/>
        </authorList>
    </citation>
    <scope>NUCLEOTIDE SEQUENCE [LARGE SCALE GENOMIC DNA]</scope>
    <source>
        <strain evidence="2 3">CAU 1491</strain>
    </source>
</reference>
<evidence type="ECO:0000313" key="3">
    <source>
        <dbReference type="Proteomes" id="UP000307657"/>
    </source>
</evidence>
<dbReference type="AlphaFoldDB" id="A0A4U0EWS5"/>
<accession>A0A4U0EWS5</accession>
<dbReference type="PANTHER" id="PTHR42678">
    <property type="entry name" value="AMIDASE"/>
    <property type="match status" value="1"/>
</dbReference>
<dbReference type="OrthoDB" id="9811471at2"/>
<protein>
    <submittedName>
        <fullName evidence="2">Amidase</fullName>
    </submittedName>
</protein>
<feature type="domain" description="Amidase" evidence="1">
    <location>
        <begin position="53"/>
        <end position="492"/>
    </location>
</feature>
<dbReference type="Gene3D" id="3.90.1300.10">
    <property type="entry name" value="Amidase signature (AS) domain"/>
    <property type="match status" value="1"/>
</dbReference>
<dbReference type="RefSeq" id="WP_136842457.1">
    <property type="nucleotide sequence ID" value="NZ_SUPL01000003.1"/>
</dbReference>
<name>A0A4U0EWS5_9FLAO</name>
<dbReference type="Proteomes" id="UP000307657">
    <property type="component" value="Unassembled WGS sequence"/>
</dbReference>
<dbReference type="InterPro" id="IPR036928">
    <property type="entry name" value="AS_sf"/>
</dbReference>
<dbReference type="PANTHER" id="PTHR42678:SF5">
    <property type="entry name" value="GLUTAMYL-TRNA(GLN) AMIDOTRANSFERASE SUBUNIT A"/>
    <property type="match status" value="1"/>
</dbReference>
<dbReference type="EMBL" id="SUPL01000003">
    <property type="protein sequence ID" value="TJY36383.1"/>
    <property type="molecule type" value="Genomic_DNA"/>
</dbReference>
<keyword evidence="3" id="KW-1185">Reference proteome</keyword>
<proteinExistence type="predicted"/>
<evidence type="ECO:0000313" key="2">
    <source>
        <dbReference type="EMBL" id="TJY36383.1"/>
    </source>
</evidence>
<gene>
    <name evidence="2" type="ORF">E5167_06890</name>
</gene>
<dbReference type="InterPro" id="IPR023631">
    <property type="entry name" value="Amidase_dom"/>
</dbReference>